<organism evidence="1 2">
    <name type="scientific">Meripilus lineatus</name>
    <dbReference type="NCBI Taxonomy" id="2056292"/>
    <lineage>
        <taxon>Eukaryota</taxon>
        <taxon>Fungi</taxon>
        <taxon>Dikarya</taxon>
        <taxon>Basidiomycota</taxon>
        <taxon>Agaricomycotina</taxon>
        <taxon>Agaricomycetes</taxon>
        <taxon>Polyporales</taxon>
        <taxon>Meripilaceae</taxon>
        <taxon>Meripilus</taxon>
    </lineage>
</organism>
<evidence type="ECO:0000313" key="1">
    <source>
        <dbReference type="EMBL" id="KAJ3486990.1"/>
    </source>
</evidence>
<protein>
    <recommendedName>
        <fullName evidence="3">F-box domain-containing protein</fullName>
    </recommendedName>
</protein>
<comment type="caution">
    <text evidence="1">The sequence shown here is derived from an EMBL/GenBank/DDBJ whole genome shotgun (WGS) entry which is preliminary data.</text>
</comment>
<keyword evidence="2" id="KW-1185">Reference proteome</keyword>
<evidence type="ECO:0000313" key="2">
    <source>
        <dbReference type="Proteomes" id="UP001212997"/>
    </source>
</evidence>
<sequence>MTRPPHLPQYTCAGDTIGNQTSQANILPSKLRPSHLPPEIWLSIFSLRHHDPHDLRSITLAQRSFRLLAQPFIFRSLEVTTLSSVSPQTALQNRQSRDYIARFDDRLNFIISSRDISNAIQKIAIRCDGNADVDGSADCTEIHSFIFAALHHFPNLSRINVHSVHLTTEIITQVFALPNLLGLDLEWCRTDTSVHTLSGDPRSRAVELSYTEVESEVKQVGPVGDPWWLQLLSRDTTKKIRIPQPHIAPSILRFLSEGPPMKELVALTISSGPLPLFVAAMSQCPNMDNFTLSSSTWTKEQTTEIIKELQARGALPGVAHVAGPVELVFSLLQTPECVLKSIEVTIQMEEEDSLLLVKGIRDRGIEIVSLKLDIRAVGSRFISEVLALPTLERLEVVTRTLIRPWLWGGYHSVQEICDSLESVSLPRNLEYLSIYTRSARVDSLKLPPDRSVERVNTHYPSMFQHLMSECPKLWKFDISSAFEEVVWQRDDIAAATTSISWVTVPLSFAADLPNIQILLFYESTRASVRTGTPWHGASSYKRATPLHGIQVGPKTQATRIIARSPHESFRGRLPSEIWLSIFELRQDAPSDLQNIALTHELFRSLAQPLLFRDFQVTTWNPSDTEFSIQHQQTPAYIARFHNRLTFYTTTSHVATAVRELHIECINDANEDEAVDCMDIHTALFASLHHFSNLSVIDATSIQFTEEIITQIFSLPRLVECHLGSCRTDPSITAPNISPRNKLVEFSYDEVESHGEPGEREIGPTGYPWWLRLLSKESTESLSLTQPHNTAVLFRFLEEGPIMKKLTFLNISPPSNPTLFVETMDQCPLLEYLILASYPDWEEKEITQIGNGLQECGALPRLKHYDGPFGLGYVLLRTSPVHEMTIPFMSEEDAHHLLQGFRTYERNPTYLELDISPVGLEFVKRALAFPSLEWLEVRTDDLIGPASDSRSVGNAINQVRIFNILRANL</sequence>
<accession>A0AAD5YIK6</accession>
<gene>
    <name evidence="1" type="ORF">NLI96_g3858</name>
</gene>
<name>A0AAD5YIK6_9APHY</name>
<dbReference type="EMBL" id="JANAWD010000105">
    <property type="protein sequence ID" value="KAJ3486990.1"/>
    <property type="molecule type" value="Genomic_DNA"/>
</dbReference>
<dbReference type="InterPro" id="IPR032675">
    <property type="entry name" value="LRR_dom_sf"/>
</dbReference>
<dbReference type="Proteomes" id="UP001212997">
    <property type="component" value="Unassembled WGS sequence"/>
</dbReference>
<dbReference type="AlphaFoldDB" id="A0AAD5YIK6"/>
<dbReference type="SUPFAM" id="SSF52047">
    <property type="entry name" value="RNI-like"/>
    <property type="match status" value="1"/>
</dbReference>
<evidence type="ECO:0008006" key="3">
    <source>
        <dbReference type="Google" id="ProtNLM"/>
    </source>
</evidence>
<dbReference type="Gene3D" id="3.80.10.10">
    <property type="entry name" value="Ribonuclease Inhibitor"/>
    <property type="match status" value="2"/>
</dbReference>
<proteinExistence type="predicted"/>
<reference evidence="1" key="1">
    <citation type="submission" date="2022-07" db="EMBL/GenBank/DDBJ databases">
        <title>Genome Sequence of Physisporinus lineatus.</title>
        <authorList>
            <person name="Buettner E."/>
        </authorList>
    </citation>
    <scope>NUCLEOTIDE SEQUENCE</scope>
    <source>
        <strain evidence="1">VT162</strain>
    </source>
</reference>